<feature type="domain" description="HD/PDEase" evidence="1">
    <location>
        <begin position="91"/>
        <end position="222"/>
    </location>
</feature>
<dbReference type="SUPFAM" id="SSF109604">
    <property type="entry name" value="HD-domain/PDEase-like"/>
    <property type="match status" value="1"/>
</dbReference>
<dbReference type="Proteomes" id="UP001521785">
    <property type="component" value="Unassembled WGS sequence"/>
</dbReference>
<dbReference type="EMBL" id="JAKJXO020000007">
    <property type="protein sequence ID" value="KAL1602423.1"/>
    <property type="molecule type" value="Genomic_DNA"/>
</dbReference>
<dbReference type="PANTHER" id="PTHR33594">
    <property type="entry name" value="SUPERFAMILY HYDROLASE, PUTATIVE (AFU_ORTHOLOGUE AFUA_1G03035)-RELATED"/>
    <property type="match status" value="1"/>
</dbReference>
<keyword evidence="3" id="KW-1185">Reference proteome</keyword>
<dbReference type="InterPro" id="IPR003607">
    <property type="entry name" value="HD/PDEase_dom"/>
</dbReference>
<organism evidence="2 3">
    <name type="scientific">Paraconiothyrium brasiliense</name>
    <dbReference type="NCBI Taxonomy" id="300254"/>
    <lineage>
        <taxon>Eukaryota</taxon>
        <taxon>Fungi</taxon>
        <taxon>Dikarya</taxon>
        <taxon>Ascomycota</taxon>
        <taxon>Pezizomycotina</taxon>
        <taxon>Dothideomycetes</taxon>
        <taxon>Pleosporomycetidae</taxon>
        <taxon>Pleosporales</taxon>
        <taxon>Massarineae</taxon>
        <taxon>Didymosphaeriaceae</taxon>
        <taxon>Paraconiothyrium</taxon>
    </lineage>
</organism>
<evidence type="ECO:0000259" key="1">
    <source>
        <dbReference type="SMART" id="SM00471"/>
    </source>
</evidence>
<gene>
    <name evidence="2" type="ORF">SLS60_005839</name>
</gene>
<dbReference type="InterPro" id="IPR006674">
    <property type="entry name" value="HD_domain"/>
</dbReference>
<name>A0ABR3RDC6_9PLEO</name>
<proteinExistence type="predicted"/>
<comment type="caution">
    <text evidence="2">The sequence shown here is derived from an EMBL/GenBank/DDBJ whole genome shotgun (WGS) entry which is preliminary data.</text>
</comment>
<dbReference type="Gene3D" id="1.10.472.50">
    <property type="entry name" value="HD-domain/PDEase-like"/>
    <property type="match status" value="1"/>
</dbReference>
<protein>
    <recommendedName>
        <fullName evidence="1">HD/PDEase domain-containing protein</fullName>
    </recommendedName>
</protein>
<sequence>MPSELTTFASRLRTFIQQLPHLWASTHPTNTAYASSLSPDPTLPGGYADSPETRNRLLFNMDKLSIPHPNRPLFLAVNKLVLAYMSSPRYDPSHDYEHIQRVVKYTHELYVAEKAASRLPPNLDLTTMYLAAMMHDVGETKYLEAGRSQTDVVREKMLACGATSRLAEDVATIAVNVSYTREATAKDKTLVYAIMARHPELAFVQDADRLDAIGPCGQARCFVYGGANETRRGQSIHTGVQLHHTRFCNYVGMMKTGSGREKAVGRWEWMGRFRREWGVDTDVSSVL</sequence>
<dbReference type="Gene3D" id="1.20.58.1910">
    <property type="match status" value="1"/>
</dbReference>
<reference evidence="2 3" key="1">
    <citation type="submission" date="2024-02" db="EMBL/GenBank/DDBJ databases">
        <title>De novo assembly and annotation of 12 fungi associated with fruit tree decline syndrome in Ontario, Canada.</title>
        <authorList>
            <person name="Sulman M."/>
            <person name="Ellouze W."/>
            <person name="Ilyukhin E."/>
        </authorList>
    </citation>
    <scope>NUCLEOTIDE SEQUENCE [LARGE SCALE GENOMIC DNA]</scope>
    <source>
        <strain evidence="2 3">M42-189</strain>
    </source>
</reference>
<dbReference type="CDD" id="cd00077">
    <property type="entry name" value="HDc"/>
    <property type="match status" value="1"/>
</dbReference>
<evidence type="ECO:0000313" key="3">
    <source>
        <dbReference type="Proteomes" id="UP001521785"/>
    </source>
</evidence>
<dbReference type="SMART" id="SM00471">
    <property type="entry name" value="HDc"/>
    <property type="match status" value="1"/>
</dbReference>
<accession>A0ABR3RDC6</accession>
<evidence type="ECO:0000313" key="2">
    <source>
        <dbReference type="EMBL" id="KAL1602423.1"/>
    </source>
</evidence>
<dbReference type="Pfam" id="PF01966">
    <property type="entry name" value="HD"/>
    <property type="match status" value="1"/>
</dbReference>
<dbReference type="PANTHER" id="PTHR33594:SF1">
    <property type="entry name" value="HD_PDEASE DOMAIN-CONTAINING PROTEIN"/>
    <property type="match status" value="1"/>
</dbReference>